<protein>
    <recommendedName>
        <fullName evidence="3">PE family protein</fullName>
    </recommendedName>
</protein>
<evidence type="ECO:0008006" key="3">
    <source>
        <dbReference type="Google" id="ProtNLM"/>
    </source>
</evidence>
<keyword evidence="2" id="KW-1185">Reference proteome</keyword>
<dbReference type="EMBL" id="JAAXOT010000004">
    <property type="protein sequence ID" value="NKY56542.1"/>
    <property type="molecule type" value="Genomic_DNA"/>
</dbReference>
<dbReference type="RefSeq" id="WP_062977930.1">
    <property type="nucleotide sequence ID" value="NZ_JAAXOT010000004.1"/>
</dbReference>
<evidence type="ECO:0000313" key="2">
    <source>
        <dbReference type="Proteomes" id="UP000570678"/>
    </source>
</evidence>
<sequence length="134" mass="13259">MSLPELGQGVARQLYAAATAQGTNSFTLPEDAALRLAAACDALVADLEAARAGGRQLAATSGTAGFPDLPTGHALAAGFAGKAVEYLDTLTALQETALRFKAAYLAAAGRLTEADLANRAALTVAAQAAGGGNG</sequence>
<comment type="caution">
    <text evidence="1">The sequence shown here is derived from an EMBL/GenBank/DDBJ whole genome shotgun (WGS) entry which is preliminary data.</text>
</comment>
<dbReference type="Proteomes" id="UP000570678">
    <property type="component" value="Unassembled WGS sequence"/>
</dbReference>
<proteinExistence type="predicted"/>
<organism evidence="1 2">
    <name type="scientific">Nocardia flavorosea</name>
    <dbReference type="NCBI Taxonomy" id="53429"/>
    <lineage>
        <taxon>Bacteria</taxon>
        <taxon>Bacillati</taxon>
        <taxon>Actinomycetota</taxon>
        <taxon>Actinomycetes</taxon>
        <taxon>Mycobacteriales</taxon>
        <taxon>Nocardiaceae</taxon>
        <taxon>Nocardia</taxon>
    </lineage>
</organism>
<name>A0A846YFV3_9NOCA</name>
<gene>
    <name evidence="1" type="ORF">HGA15_10315</name>
</gene>
<evidence type="ECO:0000313" key="1">
    <source>
        <dbReference type="EMBL" id="NKY56542.1"/>
    </source>
</evidence>
<dbReference type="AlphaFoldDB" id="A0A846YFV3"/>
<reference evidence="1 2" key="1">
    <citation type="submission" date="2020-04" db="EMBL/GenBank/DDBJ databases">
        <title>MicrobeNet Type strains.</title>
        <authorList>
            <person name="Nicholson A.C."/>
        </authorList>
    </citation>
    <scope>NUCLEOTIDE SEQUENCE [LARGE SCALE GENOMIC DNA]</scope>
    <source>
        <strain evidence="1 2">JCM 3332</strain>
    </source>
</reference>
<accession>A0A846YFV3</accession>